<dbReference type="EC" id="2.7.11.1" evidence="1"/>
<dbReference type="PROSITE" id="PS00108">
    <property type="entry name" value="PROTEIN_KINASE_ST"/>
    <property type="match status" value="1"/>
</dbReference>
<dbReference type="GO" id="GO:0005524">
    <property type="term" value="F:ATP binding"/>
    <property type="evidence" value="ECO:0007669"/>
    <property type="project" value="UniProtKB-UniRule"/>
</dbReference>
<reference evidence="12 13" key="1">
    <citation type="submission" date="2015-09" db="EMBL/GenBank/DDBJ databases">
        <title>Atta colombica WGS genome.</title>
        <authorList>
            <person name="Nygaard S."/>
            <person name="Hu H."/>
            <person name="Boomsma J."/>
            <person name="Zhang G."/>
        </authorList>
    </citation>
    <scope>NUCLEOTIDE SEQUENCE [LARGE SCALE GENOMIC DNA]</scope>
    <source>
        <strain evidence="12">Treedump-2</strain>
        <tissue evidence="12">Whole body</tissue>
    </source>
</reference>
<dbReference type="InterPro" id="IPR017441">
    <property type="entry name" value="Protein_kinase_ATP_BS"/>
</dbReference>
<dbReference type="PROSITE" id="PS50011">
    <property type="entry name" value="PROTEIN_KINASE_DOM"/>
    <property type="match status" value="1"/>
</dbReference>
<protein>
    <recommendedName>
        <fullName evidence="1">non-specific serine/threonine protein kinase</fullName>
        <ecNumber evidence="1">2.7.11.1</ecNumber>
    </recommendedName>
</protein>
<dbReference type="PANTHER" id="PTHR48006">
    <property type="entry name" value="LEUCINE-RICH REPEAT-CONTAINING PROTEIN DDB_G0281931-RELATED"/>
    <property type="match status" value="1"/>
</dbReference>
<dbReference type="InterPro" id="IPR051824">
    <property type="entry name" value="LRR_Rcpt-Like_S/T_Kinase"/>
</dbReference>
<comment type="catalytic activity">
    <reaction evidence="8">
        <text>L-seryl-[protein] + ATP = O-phospho-L-seryl-[protein] + ADP + H(+)</text>
        <dbReference type="Rhea" id="RHEA:17989"/>
        <dbReference type="Rhea" id="RHEA-COMP:9863"/>
        <dbReference type="Rhea" id="RHEA-COMP:11604"/>
        <dbReference type="ChEBI" id="CHEBI:15378"/>
        <dbReference type="ChEBI" id="CHEBI:29999"/>
        <dbReference type="ChEBI" id="CHEBI:30616"/>
        <dbReference type="ChEBI" id="CHEBI:83421"/>
        <dbReference type="ChEBI" id="CHEBI:456216"/>
        <dbReference type="EC" id="2.7.11.1"/>
    </reaction>
</comment>
<feature type="binding site" evidence="9">
    <location>
        <position position="216"/>
    </location>
    <ligand>
        <name>ATP</name>
        <dbReference type="ChEBI" id="CHEBI:30616"/>
    </ligand>
</feature>
<dbReference type="GO" id="GO:0009893">
    <property type="term" value="P:positive regulation of metabolic process"/>
    <property type="evidence" value="ECO:0007669"/>
    <property type="project" value="UniProtKB-ARBA"/>
</dbReference>
<dbReference type="CDD" id="cd08307">
    <property type="entry name" value="Death_Pelle"/>
    <property type="match status" value="1"/>
</dbReference>
<evidence type="ECO:0000256" key="6">
    <source>
        <dbReference type="ARBA" id="ARBA00022840"/>
    </source>
</evidence>
<dbReference type="PROSITE" id="PS00107">
    <property type="entry name" value="PROTEIN_KINASE_ATP"/>
    <property type="match status" value="1"/>
</dbReference>
<organism evidence="12 13">
    <name type="scientific">Atta colombica</name>
    <dbReference type="NCBI Taxonomy" id="520822"/>
    <lineage>
        <taxon>Eukaryota</taxon>
        <taxon>Metazoa</taxon>
        <taxon>Ecdysozoa</taxon>
        <taxon>Arthropoda</taxon>
        <taxon>Hexapoda</taxon>
        <taxon>Insecta</taxon>
        <taxon>Pterygota</taxon>
        <taxon>Neoptera</taxon>
        <taxon>Endopterygota</taxon>
        <taxon>Hymenoptera</taxon>
        <taxon>Apocrita</taxon>
        <taxon>Aculeata</taxon>
        <taxon>Formicoidea</taxon>
        <taxon>Formicidae</taxon>
        <taxon>Myrmicinae</taxon>
        <taxon>Atta</taxon>
    </lineage>
</organism>
<dbReference type="GO" id="GO:0004674">
    <property type="term" value="F:protein serine/threonine kinase activity"/>
    <property type="evidence" value="ECO:0007669"/>
    <property type="project" value="UniProtKB-KW"/>
</dbReference>
<comment type="catalytic activity">
    <reaction evidence="7">
        <text>L-threonyl-[protein] + ATP = O-phospho-L-threonyl-[protein] + ADP + H(+)</text>
        <dbReference type="Rhea" id="RHEA:46608"/>
        <dbReference type="Rhea" id="RHEA-COMP:11060"/>
        <dbReference type="Rhea" id="RHEA-COMP:11605"/>
        <dbReference type="ChEBI" id="CHEBI:15378"/>
        <dbReference type="ChEBI" id="CHEBI:30013"/>
        <dbReference type="ChEBI" id="CHEBI:30616"/>
        <dbReference type="ChEBI" id="CHEBI:61977"/>
        <dbReference type="ChEBI" id="CHEBI:456216"/>
        <dbReference type="EC" id="2.7.11.1"/>
    </reaction>
</comment>
<dbReference type="SUPFAM" id="SSF56112">
    <property type="entry name" value="Protein kinase-like (PK-like)"/>
    <property type="match status" value="1"/>
</dbReference>
<dbReference type="Pfam" id="PF07714">
    <property type="entry name" value="PK_Tyr_Ser-Thr"/>
    <property type="match status" value="1"/>
</dbReference>
<evidence type="ECO:0000256" key="9">
    <source>
        <dbReference type="PROSITE-ProRule" id="PRU10141"/>
    </source>
</evidence>
<keyword evidence="6 9" id="KW-0067">ATP-binding</keyword>
<accession>A0A195AUY2</accession>
<dbReference type="InterPro" id="IPR037924">
    <property type="entry name" value="Pelle_death"/>
</dbReference>
<dbReference type="GO" id="GO:0007165">
    <property type="term" value="P:signal transduction"/>
    <property type="evidence" value="ECO:0007669"/>
    <property type="project" value="InterPro"/>
</dbReference>
<dbReference type="FunFam" id="1.10.510.10:FF:001023">
    <property type="entry name" value="Os07g0541700 protein"/>
    <property type="match status" value="1"/>
</dbReference>
<evidence type="ECO:0000256" key="2">
    <source>
        <dbReference type="ARBA" id="ARBA00022527"/>
    </source>
</evidence>
<evidence type="ECO:0000256" key="4">
    <source>
        <dbReference type="ARBA" id="ARBA00022741"/>
    </source>
</evidence>
<keyword evidence="5 12" id="KW-0418">Kinase</keyword>
<sequence>MDNIKYIYHLPFSERSEFCKIMNQNDKWEELAGIWMQYDVLTIQSLRKEKNPTDELLTLWGHFNHTIAELFVLLSRMQHYQAMVPLLPFVEQKFHRLFYNGEANLQNMSRKQLVNKNTKDLKIAQLGISPSNSNNLLVATPAAAAIFLQSPQNTGSNEKKINESPLPKTETTLPQASYSELAIATDGWNQHNILGKGGFGIVYKGFWKNTDVAIKKIRQKGSDSDESYILQLQQSLKEIKILNSRTHENILPLYAYSFGGEAPCLIYQLMKNGSLEDRLLLRQKTKALTWMQRHEIAKGIARGLQYLHTIGDKPLIHGDIKSANILLDKNFEPRIGDFGLAREGLEKDSMKVNN</sequence>
<comment type="similarity">
    <text evidence="10">Belongs to the protein kinase superfamily.</text>
</comment>
<evidence type="ECO:0000256" key="5">
    <source>
        <dbReference type="ARBA" id="ARBA00022777"/>
    </source>
</evidence>
<gene>
    <name evidence="12" type="ORF">ALC53_13900</name>
</gene>
<proteinExistence type="inferred from homology"/>
<evidence type="ECO:0000256" key="1">
    <source>
        <dbReference type="ARBA" id="ARBA00012513"/>
    </source>
</evidence>
<keyword evidence="3" id="KW-0808">Transferase</keyword>
<dbReference type="InterPro" id="IPR011009">
    <property type="entry name" value="Kinase-like_dom_sf"/>
</dbReference>
<evidence type="ECO:0000256" key="10">
    <source>
        <dbReference type="RuleBase" id="RU000304"/>
    </source>
</evidence>
<dbReference type="Proteomes" id="UP000078540">
    <property type="component" value="Unassembled WGS sequence"/>
</dbReference>
<evidence type="ECO:0000259" key="11">
    <source>
        <dbReference type="PROSITE" id="PS50011"/>
    </source>
</evidence>
<dbReference type="InterPro" id="IPR000488">
    <property type="entry name" value="Death_dom"/>
</dbReference>
<evidence type="ECO:0000256" key="8">
    <source>
        <dbReference type="ARBA" id="ARBA00048679"/>
    </source>
</evidence>
<dbReference type="Gene3D" id="1.10.533.10">
    <property type="entry name" value="Death Domain, Fas"/>
    <property type="match status" value="1"/>
</dbReference>
<evidence type="ECO:0000313" key="13">
    <source>
        <dbReference type="Proteomes" id="UP000078540"/>
    </source>
</evidence>
<keyword evidence="4 9" id="KW-0547">Nucleotide-binding</keyword>
<feature type="domain" description="Protein kinase" evidence="11">
    <location>
        <begin position="188"/>
        <end position="354"/>
    </location>
</feature>
<keyword evidence="13" id="KW-1185">Reference proteome</keyword>
<evidence type="ECO:0000256" key="3">
    <source>
        <dbReference type="ARBA" id="ARBA00022679"/>
    </source>
</evidence>
<dbReference type="Gene3D" id="1.10.510.10">
    <property type="entry name" value="Transferase(Phosphotransferase) domain 1"/>
    <property type="match status" value="1"/>
</dbReference>
<dbReference type="GO" id="GO:0031349">
    <property type="term" value="P:positive regulation of defense response"/>
    <property type="evidence" value="ECO:0007669"/>
    <property type="project" value="UniProtKB-ARBA"/>
</dbReference>
<dbReference type="AlphaFoldDB" id="A0A195AUY2"/>
<dbReference type="GO" id="GO:1902533">
    <property type="term" value="P:positive regulation of intracellular signal transduction"/>
    <property type="evidence" value="ECO:0007669"/>
    <property type="project" value="UniProtKB-ARBA"/>
</dbReference>
<dbReference type="SMART" id="SM00220">
    <property type="entry name" value="S_TKc"/>
    <property type="match status" value="1"/>
</dbReference>
<dbReference type="InterPro" id="IPR001245">
    <property type="entry name" value="Ser-Thr/Tyr_kinase_cat_dom"/>
</dbReference>
<dbReference type="InterPro" id="IPR011029">
    <property type="entry name" value="DEATH-like_dom_sf"/>
</dbReference>
<keyword evidence="2 10" id="KW-0723">Serine/threonine-protein kinase</keyword>
<dbReference type="SUPFAM" id="SSF47986">
    <property type="entry name" value="DEATH domain"/>
    <property type="match status" value="1"/>
</dbReference>
<evidence type="ECO:0000256" key="7">
    <source>
        <dbReference type="ARBA" id="ARBA00047899"/>
    </source>
</evidence>
<dbReference type="EMBL" id="KQ976738">
    <property type="protein sequence ID" value="KYM75835.1"/>
    <property type="molecule type" value="Genomic_DNA"/>
</dbReference>
<dbReference type="GO" id="GO:0045087">
    <property type="term" value="P:innate immune response"/>
    <property type="evidence" value="ECO:0007669"/>
    <property type="project" value="UniProtKB-ARBA"/>
</dbReference>
<dbReference type="PANTHER" id="PTHR48006:SF102">
    <property type="entry name" value="LEUCINE-RICH REPEAT-CONTAINING PROTEIN DDB_G0281931-RELATED"/>
    <property type="match status" value="1"/>
</dbReference>
<dbReference type="InterPro" id="IPR000719">
    <property type="entry name" value="Prot_kinase_dom"/>
</dbReference>
<dbReference type="STRING" id="520822.A0A195AUY2"/>
<dbReference type="InterPro" id="IPR008271">
    <property type="entry name" value="Ser/Thr_kinase_AS"/>
</dbReference>
<name>A0A195AUY2_9HYME</name>
<evidence type="ECO:0000313" key="12">
    <source>
        <dbReference type="EMBL" id="KYM75835.1"/>
    </source>
</evidence>
<dbReference type="Pfam" id="PF00531">
    <property type="entry name" value="Death"/>
    <property type="match status" value="1"/>
</dbReference>
<dbReference type="Gene3D" id="3.30.200.20">
    <property type="entry name" value="Phosphorylase Kinase, domain 1"/>
    <property type="match status" value="1"/>
</dbReference>